<name>A0A402BK08_9CHLR</name>
<dbReference type="Pfam" id="PF02012">
    <property type="entry name" value="BNR"/>
    <property type="match status" value="1"/>
</dbReference>
<evidence type="ECO:0000313" key="9">
    <source>
        <dbReference type="EMBL" id="GCE31673.1"/>
    </source>
</evidence>
<keyword evidence="7" id="KW-0812">Transmembrane</keyword>
<feature type="transmembrane region" description="Helical" evidence="7">
    <location>
        <begin position="12"/>
        <end position="32"/>
    </location>
</feature>
<evidence type="ECO:0000256" key="1">
    <source>
        <dbReference type="ARBA" id="ARBA00022729"/>
    </source>
</evidence>
<sequence length="885" mass="94105">MSHEKVQKRRYVAFTCIMLAALTLSTLLFFVLQPLRTTHAANPSYNWKQLKIGGGGFVTGIVIHPTVPGLMYVRTDVGGAYKLGPNDTWQQLVTASAVPNPTQGDYNVVSLAVSKSNPQTLYLAAGNDLSTQNGRILKSSNQGQTFTDNGQRWSMDGNADYRQGSERLAVDPNNDNVAYFGSPKEGLWVTTDGGQNWTQVPTSSIPVGTNSGNTPAGDEFVLFDPTSSVTNGKTSRIYVGVAGSGVYKSEDAGASWNNVISTDQIPYTANVASDSTLYVSIQATTGAGAVERYSPTSNTATTISPSPGGNSYVIAVDPHNPQRVIAGAGGISNGNIWRTTDGGSTWTALNISVSSQAIPWITQTDEVNFMSSAELAFDPLVPDKLWFPQGTGVWYSSDNSGPTINWNFYSQGIEETVSTDLIAPPGGATISTIYDRQGFYHENVDAYPAKPLLDSAFWGGTSLDYSGGNPSTVVTVQAKNNYYPALTARGAISADGGKNWKLFGSIPPGAVGGNIAISSTDPNNLVWLPSTGNFGQGTAPYYSQDGGQTWTQSTGLSDPKDTHWLFWWGSKRALASDKVNNAFYAITFSTGTSSTGTFSTSTDGGKTFVTAANSPACAQSGDCHVFGQIHAAPGHAGHVWSSAAKDGLWYTTDAGQSAWTKVSAVQEARAFGFGKTLPGTSYPAIYLYGKANGDTSFGIYRSSDQGATWSLLSTAPLGIYDNANVVNGDMNIAGRVYVGFSGNGFAYGDDPEANNSANKYEAEQAKLSGRAAVNTNHANYSGSGFVDGYWHQGAATTFTVTVAKAGKYKADLRYANGTNRTRTLNLYVNGKRSKTINLAKLGNWDTWGDRVETLVLKAGSNTITYKYDRNDSGNVNLDYLQLSAA</sequence>
<dbReference type="InterPro" id="IPR015943">
    <property type="entry name" value="WD40/YVTN_repeat-like_dom_sf"/>
</dbReference>
<dbReference type="SUPFAM" id="SSF110296">
    <property type="entry name" value="Oligoxyloglucan reducing end-specific cellobiohydrolase"/>
    <property type="match status" value="2"/>
</dbReference>
<dbReference type="GO" id="GO:0016798">
    <property type="term" value="F:hydrolase activity, acting on glycosyl bonds"/>
    <property type="evidence" value="ECO:0007669"/>
    <property type="project" value="UniProtKB-KW"/>
</dbReference>
<dbReference type="OrthoDB" id="9801859at2"/>
<dbReference type="InterPro" id="IPR008979">
    <property type="entry name" value="Galactose-bd-like_sf"/>
</dbReference>
<keyword evidence="2" id="KW-0378">Hydrolase</keyword>
<comment type="similarity">
    <text evidence="6">Belongs to the glycosyl hydrolase 74 family.</text>
</comment>
<comment type="caution">
    <text evidence="9">The sequence shown here is derived from an EMBL/GenBank/DDBJ whole genome shotgun (WGS) entry which is preliminary data.</text>
</comment>
<evidence type="ECO:0000256" key="3">
    <source>
        <dbReference type="ARBA" id="ARBA00023277"/>
    </source>
</evidence>
<dbReference type="GO" id="GO:0010411">
    <property type="term" value="P:xyloglucan metabolic process"/>
    <property type="evidence" value="ECO:0007669"/>
    <property type="project" value="TreeGrafter"/>
</dbReference>
<dbReference type="PANTHER" id="PTHR43739:SF2">
    <property type="entry name" value="OLIGOXYLOGLUCAN-REDUCING END-SPECIFIC XYLOGLUCANASE-RELATED"/>
    <property type="match status" value="1"/>
</dbReference>
<dbReference type="AlphaFoldDB" id="A0A402BK08"/>
<dbReference type="InterPro" id="IPR002860">
    <property type="entry name" value="BNR_rpt"/>
</dbReference>
<evidence type="ECO:0000256" key="5">
    <source>
        <dbReference type="ARBA" id="ARBA00023326"/>
    </source>
</evidence>
<dbReference type="Gene3D" id="2.60.120.260">
    <property type="entry name" value="Galactose-binding domain-like"/>
    <property type="match status" value="1"/>
</dbReference>
<reference evidence="10" key="1">
    <citation type="submission" date="2018-12" db="EMBL/GenBank/DDBJ databases">
        <title>Tengunoibacter tsumagoiensis gen. nov., sp. nov., Dictyobacter kobayashii sp. nov., D. alpinus sp. nov., and D. joshuensis sp. nov. and description of Dictyobacteraceae fam. nov. within the order Ktedonobacterales isolated from Tengu-no-mugimeshi.</title>
        <authorList>
            <person name="Wang C.M."/>
            <person name="Zheng Y."/>
            <person name="Sakai Y."/>
            <person name="Toyoda A."/>
            <person name="Minakuchi Y."/>
            <person name="Abe K."/>
            <person name="Yokota A."/>
            <person name="Yabe S."/>
        </authorList>
    </citation>
    <scope>NUCLEOTIDE SEQUENCE [LARGE SCALE GENOMIC DNA]</scope>
    <source>
        <strain evidence="10">Uno16</strain>
    </source>
</reference>
<dbReference type="PROSITE" id="PS51175">
    <property type="entry name" value="CBM6"/>
    <property type="match status" value="1"/>
</dbReference>
<keyword evidence="7" id="KW-1133">Transmembrane helix</keyword>
<dbReference type="InterPro" id="IPR052025">
    <property type="entry name" value="Xyloglucanase_GH74"/>
</dbReference>
<keyword evidence="5" id="KW-0624">Polysaccharide degradation</keyword>
<proteinExistence type="inferred from homology"/>
<gene>
    <name evidence="9" type="ORF">KDA_71570</name>
</gene>
<dbReference type="RefSeq" id="WP_126631613.1">
    <property type="nucleotide sequence ID" value="NZ_BIFT01000002.1"/>
</dbReference>
<dbReference type="GO" id="GO:0000272">
    <property type="term" value="P:polysaccharide catabolic process"/>
    <property type="evidence" value="ECO:0007669"/>
    <property type="project" value="UniProtKB-KW"/>
</dbReference>
<keyword evidence="3" id="KW-0119">Carbohydrate metabolism</keyword>
<dbReference type="Gene3D" id="2.130.10.10">
    <property type="entry name" value="YVTN repeat-like/Quinoprotein amine dehydrogenase"/>
    <property type="match status" value="2"/>
</dbReference>
<dbReference type="SUPFAM" id="SSF49785">
    <property type="entry name" value="Galactose-binding domain-like"/>
    <property type="match status" value="1"/>
</dbReference>
<keyword evidence="7" id="KW-0472">Membrane</keyword>
<evidence type="ECO:0000256" key="4">
    <source>
        <dbReference type="ARBA" id="ARBA00023295"/>
    </source>
</evidence>
<feature type="domain" description="CBM6" evidence="8">
    <location>
        <begin position="758"/>
        <end position="883"/>
    </location>
</feature>
<evidence type="ECO:0000256" key="2">
    <source>
        <dbReference type="ARBA" id="ARBA00022801"/>
    </source>
</evidence>
<dbReference type="CDD" id="cd04083">
    <property type="entry name" value="CBM35_Lmo2446-like"/>
    <property type="match status" value="1"/>
</dbReference>
<keyword evidence="4" id="KW-0326">Glycosidase</keyword>
<dbReference type="Pfam" id="PF16990">
    <property type="entry name" value="CBM_35"/>
    <property type="match status" value="1"/>
</dbReference>
<accession>A0A402BK08</accession>
<dbReference type="GO" id="GO:0030246">
    <property type="term" value="F:carbohydrate binding"/>
    <property type="evidence" value="ECO:0007669"/>
    <property type="project" value="InterPro"/>
</dbReference>
<evidence type="ECO:0000256" key="6">
    <source>
        <dbReference type="ARBA" id="ARBA00037986"/>
    </source>
</evidence>
<dbReference type="PANTHER" id="PTHR43739">
    <property type="entry name" value="XYLOGLUCANASE (EUROFUNG)"/>
    <property type="match status" value="1"/>
</dbReference>
<dbReference type="InterPro" id="IPR005084">
    <property type="entry name" value="CBM6"/>
</dbReference>
<protein>
    <submittedName>
        <fullName evidence="9">Carbohydrate-binding protein</fullName>
    </submittedName>
</protein>
<evidence type="ECO:0000313" key="10">
    <source>
        <dbReference type="Proteomes" id="UP000287171"/>
    </source>
</evidence>
<evidence type="ECO:0000259" key="8">
    <source>
        <dbReference type="PROSITE" id="PS51175"/>
    </source>
</evidence>
<dbReference type="EMBL" id="BIFT01000002">
    <property type="protein sequence ID" value="GCE31673.1"/>
    <property type="molecule type" value="Genomic_DNA"/>
</dbReference>
<organism evidence="9 10">
    <name type="scientific">Dictyobacter alpinus</name>
    <dbReference type="NCBI Taxonomy" id="2014873"/>
    <lineage>
        <taxon>Bacteria</taxon>
        <taxon>Bacillati</taxon>
        <taxon>Chloroflexota</taxon>
        <taxon>Ktedonobacteria</taxon>
        <taxon>Ktedonobacterales</taxon>
        <taxon>Dictyobacteraceae</taxon>
        <taxon>Dictyobacter</taxon>
    </lineage>
</organism>
<keyword evidence="1" id="KW-0732">Signal</keyword>
<keyword evidence="10" id="KW-1185">Reference proteome</keyword>
<evidence type="ECO:0000256" key="7">
    <source>
        <dbReference type="SAM" id="Phobius"/>
    </source>
</evidence>
<dbReference type="Proteomes" id="UP000287171">
    <property type="component" value="Unassembled WGS sequence"/>
</dbReference>